<evidence type="ECO:0000313" key="6">
    <source>
        <dbReference type="Proteomes" id="UP000306954"/>
    </source>
</evidence>
<sequence length="228" mass="26756">MNHKTVEYHEYSPARPPRIIIRCLANKTSDYSDISYWDERYTKDAEDTFDWFKQYPDLKQSLAHHIPNKDSRILMLGCGNSSLSRDMYDDGYTNILNIDYSPVCIDNMTKANESRSGMQWCVMDIRQLDLPDNSFDVAIDKGTMDALLAGVRDPWNPQDSIVHDCTSEVREVQRVLKPEPSSVFIYHTYAPPHFRKPLLNTDPDHWDLSVEKMGDWFSYFFYTLRYKD</sequence>
<reference evidence="5 6" key="1">
    <citation type="submission" date="2019-03" db="EMBL/GenBank/DDBJ databases">
        <title>Sequencing 23 genomes of Wallemia ichthyophaga.</title>
        <authorList>
            <person name="Gostincar C."/>
        </authorList>
    </citation>
    <scope>NUCLEOTIDE SEQUENCE [LARGE SCALE GENOMIC DNA]</scope>
    <source>
        <strain evidence="5 6">EXF-8621</strain>
    </source>
</reference>
<dbReference type="InterPro" id="IPR029063">
    <property type="entry name" value="SAM-dependent_MTases_sf"/>
</dbReference>
<evidence type="ECO:0000313" key="5">
    <source>
        <dbReference type="EMBL" id="TIB09590.1"/>
    </source>
</evidence>
<comment type="similarity">
    <text evidence="1">Belongs to the methyltransferase superfamily.</text>
</comment>
<dbReference type="AlphaFoldDB" id="A0A4T0KKW6"/>
<evidence type="ECO:0000256" key="3">
    <source>
        <dbReference type="ARBA" id="ARBA00022679"/>
    </source>
</evidence>
<keyword evidence="2" id="KW-0489">Methyltransferase</keyword>
<dbReference type="GO" id="GO:0008168">
    <property type="term" value="F:methyltransferase activity"/>
    <property type="evidence" value="ECO:0007669"/>
    <property type="project" value="UniProtKB-KW"/>
</dbReference>
<dbReference type="CDD" id="cd02440">
    <property type="entry name" value="AdoMet_MTases"/>
    <property type="match status" value="1"/>
</dbReference>
<dbReference type="PANTHER" id="PTHR12176">
    <property type="entry name" value="SAM-DEPENDENT METHYLTRANSFERASE SUPERFAMILY PROTEIN"/>
    <property type="match status" value="1"/>
</dbReference>
<dbReference type="Proteomes" id="UP000306954">
    <property type="component" value="Unassembled WGS sequence"/>
</dbReference>
<dbReference type="Gene3D" id="3.40.50.150">
    <property type="entry name" value="Vaccinia Virus protein VP39"/>
    <property type="match status" value="1"/>
</dbReference>
<evidence type="ECO:0000256" key="1">
    <source>
        <dbReference type="ARBA" id="ARBA00008361"/>
    </source>
</evidence>
<evidence type="ECO:0000259" key="4">
    <source>
        <dbReference type="Pfam" id="PF13847"/>
    </source>
</evidence>
<dbReference type="InterPro" id="IPR025714">
    <property type="entry name" value="Methyltranfer_dom"/>
</dbReference>
<comment type="caution">
    <text evidence="5">The sequence shown here is derived from an EMBL/GenBank/DDBJ whole genome shotgun (WGS) entry which is preliminary data.</text>
</comment>
<name>A0A4T0KKW6_WALIC</name>
<dbReference type="Pfam" id="PF13847">
    <property type="entry name" value="Methyltransf_31"/>
    <property type="match status" value="1"/>
</dbReference>
<protein>
    <recommendedName>
        <fullName evidence="4">Methyltransferase domain-containing protein</fullName>
    </recommendedName>
</protein>
<dbReference type="OrthoDB" id="411785at2759"/>
<accession>A0A4T0KKW6</accession>
<feature type="domain" description="Methyltransferase" evidence="4">
    <location>
        <begin position="68"/>
        <end position="181"/>
    </location>
</feature>
<organism evidence="5 6">
    <name type="scientific">Wallemia ichthyophaga</name>
    <dbReference type="NCBI Taxonomy" id="245174"/>
    <lineage>
        <taxon>Eukaryota</taxon>
        <taxon>Fungi</taxon>
        <taxon>Dikarya</taxon>
        <taxon>Basidiomycota</taxon>
        <taxon>Wallemiomycotina</taxon>
        <taxon>Wallemiomycetes</taxon>
        <taxon>Wallemiales</taxon>
        <taxon>Wallemiaceae</taxon>
        <taxon>Wallemia</taxon>
    </lineage>
</organism>
<dbReference type="SUPFAM" id="SSF53335">
    <property type="entry name" value="S-adenosyl-L-methionine-dependent methyltransferases"/>
    <property type="match status" value="1"/>
</dbReference>
<dbReference type="EMBL" id="SPOF01000040">
    <property type="protein sequence ID" value="TIB09590.1"/>
    <property type="molecule type" value="Genomic_DNA"/>
</dbReference>
<keyword evidence="3" id="KW-0808">Transferase</keyword>
<gene>
    <name evidence="5" type="ORF">E3P90_03223</name>
</gene>
<proteinExistence type="inferred from homology"/>
<dbReference type="GO" id="GO:0032259">
    <property type="term" value="P:methylation"/>
    <property type="evidence" value="ECO:0007669"/>
    <property type="project" value="UniProtKB-KW"/>
</dbReference>
<dbReference type="PANTHER" id="PTHR12176:SF80">
    <property type="entry name" value="EEF1A LYSINE METHYLTRANSFERASE 4"/>
    <property type="match status" value="1"/>
</dbReference>
<dbReference type="InterPro" id="IPR051419">
    <property type="entry name" value="Lys/N-term_MeTrsfase_sf"/>
</dbReference>
<evidence type="ECO:0000256" key="2">
    <source>
        <dbReference type="ARBA" id="ARBA00022603"/>
    </source>
</evidence>